<feature type="transmembrane region" description="Helical" evidence="5">
    <location>
        <begin position="171"/>
        <end position="193"/>
    </location>
</feature>
<evidence type="ECO:0000313" key="7">
    <source>
        <dbReference type="EMBL" id="SEH11478.1"/>
    </source>
</evidence>
<evidence type="ECO:0000256" key="5">
    <source>
        <dbReference type="RuleBase" id="RU361157"/>
    </source>
</evidence>
<dbReference type="InterPro" id="IPR000412">
    <property type="entry name" value="ABC_2_transport"/>
</dbReference>
<organism evidence="7 8">
    <name type="scientific">Thermoleophilum album</name>
    <dbReference type="NCBI Taxonomy" id="29539"/>
    <lineage>
        <taxon>Bacteria</taxon>
        <taxon>Bacillati</taxon>
        <taxon>Actinomycetota</taxon>
        <taxon>Thermoleophilia</taxon>
        <taxon>Thermoleophilales</taxon>
        <taxon>Thermoleophilaceae</taxon>
        <taxon>Thermoleophilum</taxon>
    </lineage>
</organism>
<keyword evidence="8" id="KW-1185">Reference proteome</keyword>
<dbReference type="Pfam" id="PF01061">
    <property type="entry name" value="ABC2_membrane"/>
    <property type="match status" value="1"/>
</dbReference>
<comment type="similarity">
    <text evidence="5">Belongs to the ABC-2 integral membrane protein family.</text>
</comment>
<dbReference type="InterPro" id="IPR047817">
    <property type="entry name" value="ABC2_TM_bact-type"/>
</dbReference>
<dbReference type="InterPro" id="IPR013525">
    <property type="entry name" value="ABC2_TM"/>
</dbReference>
<dbReference type="PIRSF" id="PIRSF006648">
    <property type="entry name" value="DrrB"/>
    <property type="match status" value="1"/>
</dbReference>
<evidence type="ECO:0000313" key="8">
    <source>
        <dbReference type="Proteomes" id="UP000222056"/>
    </source>
</evidence>
<keyword evidence="2 5" id="KW-0812">Transmembrane</keyword>
<feature type="transmembrane region" description="Helical" evidence="5">
    <location>
        <begin position="56"/>
        <end position="79"/>
    </location>
</feature>
<dbReference type="EMBL" id="FNWJ01000001">
    <property type="protein sequence ID" value="SEH11478.1"/>
    <property type="molecule type" value="Genomic_DNA"/>
</dbReference>
<keyword evidence="5" id="KW-1003">Cell membrane</keyword>
<keyword evidence="5" id="KW-0813">Transport</keyword>
<name>A0A1H6FMZ3_THEAL</name>
<dbReference type="GO" id="GO:0043190">
    <property type="term" value="C:ATP-binding cassette (ABC) transporter complex"/>
    <property type="evidence" value="ECO:0007669"/>
    <property type="project" value="InterPro"/>
</dbReference>
<accession>A0A1H6FMZ3</accession>
<feature type="transmembrane region" description="Helical" evidence="5">
    <location>
        <begin position="21"/>
        <end position="41"/>
    </location>
</feature>
<feature type="domain" description="ABC transmembrane type-2" evidence="6">
    <location>
        <begin position="17"/>
        <end position="246"/>
    </location>
</feature>
<feature type="transmembrane region" description="Helical" evidence="5">
    <location>
        <begin position="221"/>
        <end position="243"/>
    </location>
</feature>
<evidence type="ECO:0000256" key="3">
    <source>
        <dbReference type="ARBA" id="ARBA00022989"/>
    </source>
</evidence>
<keyword evidence="3 5" id="KW-1133">Transmembrane helix</keyword>
<feature type="transmembrane region" description="Helical" evidence="5">
    <location>
        <begin position="135"/>
        <end position="159"/>
    </location>
</feature>
<dbReference type="NCBIfam" id="NF011648">
    <property type="entry name" value="PRK15066.1"/>
    <property type="match status" value="1"/>
</dbReference>
<dbReference type="PANTHER" id="PTHR43332">
    <property type="entry name" value="INNER MEMBRANE TRANSPORT PERMEASE YADH-RELATED"/>
    <property type="match status" value="1"/>
</dbReference>
<dbReference type="Proteomes" id="UP000222056">
    <property type="component" value="Unassembled WGS sequence"/>
</dbReference>
<protein>
    <recommendedName>
        <fullName evidence="5">Transport permease protein</fullName>
    </recommendedName>
</protein>
<reference evidence="8" key="1">
    <citation type="submission" date="2016-10" db="EMBL/GenBank/DDBJ databases">
        <authorList>
            <person name="Varghese N."/>
            <person name="Submissions S."/>
        </authorList>
    </citation>
    <scope>NUCLEOTIDE SEQUENCE [LARGE SCALE GENOMIC DNA]</scope>
    <source>
        <strain evidence="8">ATCC 35263</strain>
    </source>
</reference>
<comment type="subcellular location">
    <subcellularLocation>
        <location evidence="5">Cell membrane</location>
        <topology evidence="5">Multi-pass membrane protein</topology>
    </subcellularLocation>
    <subcellularLocation>
        <location evidence="1">Membrane</location>
        <topology evidence="1">Multi-pass membrane protein</topology>
    </subcellularLocation>
</comment>
<dbReference type="InterPro" id="IPR052522">
    <property type="entry name" value="ABC-2_transport_permease"/>
</dbReference>
<dbReference type="STRING" id="29539.SAMN02745716_0779"/>
<dbReference type="AlphaFoldDB" id="A0A1H6FMZ3"/>
<feature type="transmembrane region" description="Helical" evidence="5">
    <location>
        <begin position="100"/>
        <end position="123"/>
    </location>
</feature>
<proteinExistence type="inferred from homology"/>
<dbReference type="PRINTS" id="PR00164">
    <property type="entry name" value="ABC2TRNSPORT"/>
</dbReference>
<dbReference type="PROSITE" id="PS51012">
    <property type="entry name" value="ABC_TM2"/>
    <property type="match status" value="1"/>
</dbReference>
<dbReference type="OrthoDB" id="9788252at2"/>
<gene>
    <name evidence="7" type="ORF">SAMN02745716_0779</name>
</gene>
<evidence type="ECO:0000256" key="2">
    <source>
        <dbReference type="ARBA" id="ARBA00022692"/>
    </source>
</evidence>
<evidence type="ECO:0000256" key="1">
    <source>
        <dbReference type="ARBA" id="ARBA00004141"/>
    </source>
</evidence>
<dbReference type="PANTHER" id="PTHR43332:SF2">
    <property type="entry name" value="INNER MEMBRANE TRANSPORT PERMEASE YADH"/>
    <property type="match status" value="1"/>
</dbReference>
<keyword evidence="4 5" id="KW-0472">Membrane</keyword>
<sequence>MRGMAWLARREILRFSKVYTQTILAPVVSSALFILVFGLSLSGRIRGIDGIPYDQFIVPGLVAMSMVQAAYSNNSATIFQARFDRYIHDVLSAPMRPWQMTIGFLVGGVCRALLIGALLVAVAAPLTGVGVAHPLVLAAACALGLLAFSALGLIAGIYAQSWDHTAFIQNIVIAPLAFVGGTFYSVSVLPSPWQEISHVNPLFFLINAFRYGFLGHSDVSVALSLAICAALALPLYAWAQWLFASGKKLKA</sequence>
<dbReference type="GO" id="GO:0140359">
    <property type="term" value="F:ABC-type transporter activity"/>
    <property type="evidence" value="ECO:0007669"/>
    <property type="project" value="InterPro"/>
</dbReference>
<evidence type="ECO:0000256" key="4">
    <source>
        <dbReference type="ARBA" id="ARBA00023136"/>
    </source>
</evidence>
<evidence type="ECO:0000259" key="6">
    <source>
        <dbReference type="PROSITE" id="PS51012"/>
    </source>
</evidence>